<dbReference type="STRING" id="35622.SAMN04489764_0340"/>
<dbReference type="EMBL" id="FNKK01000002">
    <property type="protein sequence ID" value="SDQ35118.1"/>
    <property type="molecule type" value="Genomic_DNA"/>
</dbReference>
<gene>
    <name evidence="3" type="ORF">SAMN04489764_0340</name>
</gene>
<feature type="compositionally biased region" description="Basic and acidic residues" evidence="1">
    <location>
        <begin position="125"/>
        <end position="142"/>
    </location>
</feature>
<keyword evidence="4" id="KW-1185">Reference proteome</keyword>
<feature type="region of interest" description="Disordered" evidence="1">
    <location>
        <begin position="105"/>
        <end position="142"/>
    </location>
</feature>
<keyword evidence="2" id="KW-1133">Transmembrane helix</keyword>
<proteinExistence type="predicted"/>
<evidence type="ECO:0000313" key="4">
    <source>
        <dbReference type="Proteomes" id="UP000217103"/>
    </source>
</evidence>
<feature type="transmembrane region" description="Helical" evidence="2">
    <location>
        <begin position="36"/>
        <end position="53"/>
    </location>
</feature>
<keyword evidence="2" id="KW-0472">Membrane</keyword>
<reference evidence="3 4" key="1">
    <citation type="submission" date="2016-10" db="EMBL/GenBank/DDBJ databases">
        <authorList>
            <person name="de Groot N.N."/>
        </authorList>
    </citation>
    <scope>NUCLEOTIDE SEQUENCE [LARGE SCALE GENOMIC DNA]</scope>
    <source>
        <strain evidence="3 4">DSM 43794</strain>
    </source>
</reference>
<dbReference type="RefSeq" id="WP_131815405.1">
    <property type="nucleotide sequence ID" value="NZ_FNKK01000002.1"/>
</dbReference>
<keyword evidence="2" id="KW-0812">Transmembrane</keyword>
<organism evidence="3 4">
    <name type="scientific">Thermostaphylospora chromogena</name>
    <dbReference type="NCBI Taxonomy" id="35622"/>
    <lineage>
        <taxon>Bacteria</taxon>
        <taxon>Bacillati</taxon>
        <taxon>Actinomycetota</taxon>
        <taxon>Actinomycetes</taxon>
        <taxon>Streptosporangiales</taxon>
        <taxon>Thermomonosporaceae</taxon>
        <taxon>Thermostaphylospora</taxon>
    </lineage>
</organism>
<evidence type="ECO:0000256" key="1">
    <source>
        <dbReference type="SAM" id="MobiDB-lite"/>
    </source>
</evidence>
<dbReference type="Proteomes" id="UP000217103">
    <property type="component" value="Unassembled WGS sequence"/>
</dbReference>
<accession>A0A1H1A5X9</accession>
<name>A0A1H1A5X9_9ACTN</name>
<evidence type="ECO:0000256" key="2">
    <source>
        <dbReference type="SAM" id="Phobius"/>
    </source>
</evidence>
<evidence type="ECO:0000313" key="3">
    <source>
        <dbReference type="EMBL" id="SDQ35118.1"/>
    </source>
</evidence>
<sequence>MSPLSLGMRLVLGALGAGSFGTGVVAVFVTENGTGSAVLLAFGGLLLVFALIGERIESIGLGDATVRLRAEAAERLALAEESERRGRSAEAGRLRAEARALLDAADRRSGDSWRRSLRSPLPDPDGSRGGERPERRDGGAAR</sequence>
<dbReference type="AlphaFoldDB" id="A0A1H1A5X9"/>
<feature type="compositionally biased region" description="Basic and acidic residues" evidence="1">
    <location>
        <begin position="105"/>
        <end position="114"/>
    </location>
</feature>
<protein>
    <submittedName>
        <fullName evidence="3">Uncharacterized protein</fullName>
    </submittedName>
</protein>